<protein>
    <submittedName>
        <fullName evidence="2">Uncharacterized protein</fullName>
    </submittedName>
</protein>
<feature type="transmembrane region" description="Helical" evidence="1">
    <location>
        <begin position="30"/>
        <end position="50"/>
    </location>
</feature>
<name>A0A2T6BV66_9BACL</name>
<dbReference type="Proteomes" id="UP000244240">
    <property type="component" value="Unassembled WGS sequence"/>
</dbReference>
<keyword evidence="1" id="KW-0812">Transmembrane</keyword>
<evidence type="ECO:0000313" key="3">
    <source>
        <dbReference type="Proteomes" id="UP000244240"/>
    </source>
</evidence>
<dbReference type="RefSeq" id="WP_170109576.1">
    <property type="nucleotide sequence ID" value="NZ_QBKR01000010.1"/>
</dbReference>
<dbReference type="EMBL" id="QBKR01000010">
    <property type="protein sequence ID" value="PTX59942.1"/>
    <property type="molecule type" value="Genomic_DNA"/>
</dbReference>
<reference evidence="2 3" key="1">
    <citation type="submission" date="2018-04" db="EMBL/GenBank/DDBJ databases">
        <title>Genomic Encyclopedia of Archaeal and Bacterial Type Strains, Phase II (KMG-II): from individual species to whole genera.</title>
        <authorList>
            <person name="Goeker M."/>
        </authorList>
    </citation>
    <scope>NUCLEOTIDE SEQUENCE [LARGE SCALE GENOMIC DNA]</scope>
    <source>
        <strain evidence="2 3">DSM 45787</strain>
    </source>
</reference>
<keyword evidence="1" id="KW-1133">Transmembrane helix</keyword>
<keyword evidence="3" id="KW-1185">Reference proteome</keyword>
<evidence type="ECO:0000256" key="1">
    <source>
        <dbReference type="SAM" id="Phobius"/>
    </source>
</evidence>
<evidence type="ECO:0000313" key="2">
    <source>
        <dbReference type="EMBL" id="PTX59942.1"/>
    </source>
</evidence>
<organism evidence="2 3">
    <name type="scientific">Melghirimyces profundicolus</name>
    <dbReference type="NCBI Taxonomy" id="1242148"/>
    <lineage>
        <taxon>Bacteria</taxon>
        <taxon>Bacillati</taxon>
        <taxon>Bacillota</taxon>
        <taxon>Bacilli</taxon>
        <taxon>Bacillales</taxon>
        <taxon>Thermoactinomycetaceae</taxon>
        <taxon>Melghirimyces</taxon>
    </lineage>
</organism>
<dbReference type="AlphaFoldDB" id="A0A2T6BV66"/>
<sequence>MPVLLVQIALIIILIRSAYRVVQYFQSSSPNWLEAAFHVSVGIISLWFLLDMP</sequence>
<proteinExistence type="predicted"/>
<gene>
    <name evidence="2" type="ORF">C8P63_11087</name>
</gene>
<comment type="caution">
    <text evidence="2">The sequence shown here is derived from an EMBL/GenBank/DDBJ whole genome shotgun (WGS) entry which is preliminary data.</text>
</comment>
<accession>A0A2T6BV66</accession>
<keyword evidence="1" id="KW-0472">Membrane</keyword>